<comment type="caution">
    <text evidence="1">The sequence shown here is derived from an EMBL/GenBank/DDBJ whole genome shotgun (WGS) entry which is preliminary data.</text>
</comment>
<proteinExistence type="predicted"/>
<dbReference type="Proteomes" id="UP000790709">
    <property type="component" value="Unassembled WGS sequence"/>
</dbReference>
<gene>
    <name evidence="1" type="ORF">BV22DRAFT_1125074</name>
</gene>
<evidence type="ECO:0000313" key="1">
    <source>
        <dbReference type="EMBL" id="KAH7930348.1"/>
    </source>
</evidence>
<organism evidence="1 2">
    <name type="scientific">Leucogyrophana mollusca</name>
    <dbReference type="NCBI Taxonomy" id="85980"/>
    <lineage>
        <taxon>Eukaryota</taxon>
        <taxon>Fungi</taxon>
        <taxon>Dikarya</taxon>
        <taxon>Basidiomycota</taxon>
        <taxon>Agaricomycotina</taxon>
        <taxon>Agaricomycetes</taxon>
        <taxon>Agaricomycetidae</taxon>
        <taxon>Boletales</taxon>
        <taxon>Boletales incertae sedis</taxon>
        <taxon>Leucogyrophana</taxon>
    </lineage>
</organism>
<protein>
    <submittedName>
        <fullName evidence="1">Uncharacterized protein</fullName>
    </submittedName>
</protein>
<accession>A0ACB8BYL1</accession>
<sequence length="99" mass="10107">MLARVTAVFLMFALAVVASPSAVARGGGEGSCDTEGGWNEQCCNPVDALLAEILGIDVGALIGVDCIASSTCDQTTICCTNDQQTVGLVNINVQCVNLV</sequence>
<evidence type="ECO:0000313" key="2">
    <source>
        <dbReference type="Proteomes" id="UP000790709"/>
    </source>
</evidence>
<reference evidence="1" key="1">
    <citation type="journal article" date="2021" name="New Phytol.">
        <title>Evolutionary innovations through gain and loss of genes in the ectomycorrhizal Boletales.</title>
        <authorList>
            <person name="Wu G."/>
            <person name="Miyauchi S."/>
            <person name="Morin E."/>
            <person name="Kuo A."/>
            <person name="Drula E."/>
            <person name="Varga T."/>
            <person name="Kohler A."/>
            <person name="Feng B."/>
            <person name="Cao Y."/>
            <person name="Lipzen A."/>
            <person name="Daum C."/>
            <person name="Hundley H."/>
            <person name="Pangilinan J."/>
            <person name="Johnson J."/>
            <person name="Barry K."/>
            <person name="LaButti K."/>
            <person name="Ng V."/>
            <person name="Ahrendt S."/>
            <person name="Min B."/>
            <person name="Choi I.G."/>
            <person name="Park H."/>
            <person name="Plett J.M."/>
            <person name="Magnuson J."/>
            <person name="Spatafora J.W."/>
            <person name="Nagy L.G."/>
            <person name="Henrissat B."/>
            <person name="Grigoriev I.V."/>
            <person name="Yang Z.L."/>
            <person name="Xu J."/>
            <person name="Martin F.M."/>
        </authorList>
    </citation>
    <scope>NUCLEOTIDE SEQUENCE</scope>
    <source>
        <strain evidence="1">KUC20120723A-06</strain>
    </source>
</reference>
<keyword evidence="2" id="KW-1185">Reference proteome</keyword>
<dbReference type="EMBL" id="MU266333">
    <property type="protein sequence ID" value="KAH7930348.1"/>
    <property type="molecule type" value="Genomic_DNA"/>
</dbReference>
<name>A0ACB8BYL1_9AGAM</name>